<dbReference type="SMART" id="SM00563">
    <property type="entry name" value="PlsC"/>
    <property type="match status" value="1"/>
</dbReference>
<organism evidence="4 5">
    <name type="scientific">Tessaracoccus defluvii</name>
    <dbReference type="NCBI Taxonomy" id="1285901"/>
    <lineage>
        <taxon>Bacteria</taxon>
        <taxon>Bacillati</taxon>
        <taxon>Actinomycetota</taxon>
        <taxon>Actinomycetes</taxon>
        <taxon>Propionibacteriales</taxon>
        <taxon>Propionibacteriaceae</taxon>
        <taxon>Tessaracoccus</taxon>
    </lineage>
</organism>
<dbReference type="InterPro" id="IPR002123">
    <property type="entry name" value="Plipid/glycerol_acylTrfase"/>
</dbReference>
<dbReference type="RefSeq" id="WP_187721482.1">
    <property type="nucleotide sequence ID" value="NZ_BAABBL010000001.1"/>
</dbReference>
<gene>
    <name evidence="4" type="ORF">H9L22_02625</name>
</gene>
<dbReference type="CDD" id="cd07989">
    <property type="entry name" value="LPLAT_AGPAT-like"/>
    <property type="match status" value="1"/>
</dbReference>
<accession>A0A7H0H757</accession>
<dbReference type="GO" id="GO:0005886">
    <property type="term" value="C:plasma membrane"/>
    <property type="evidence" value="ECO:0007669"/>
    <property type="project" value="TreeGrafter"/>
</dbReference>
<keyword evidence="1 4" id="KW-0808">Transferase</keyword>
<proteinExistence type="predicted"/>
<protein>
    <submittedName>
        <fullName evidence="4">1-acyl-sn-glycerol-3-phosphate acyltransferase</fullName>
    </submittedName>
</protein>
<dbReference type="GO" id="GO:0003841">
    <property type="term" value="F:1-acylglycerol-3-phosphate O-acyltransferase activity"/>
    <property type="evidence" value="ECO:0007669"/>
    <property type="project" value="TreeGrafter"/>
</dbReference>
<dbReference type="KEGG" id="tdf:H9L22_02625"/>
<evidence type="ECO:0000313" key="4">
    <source>
        <dbReference type="EMBL" id="QNP56373.1"/>
    </source>
</evidence>
<evidence type="ECO:0000259" key="3">
    <source>
        <dbReference type="SMART" id="SM00563"/>
    </source>
</evidence>
<evidence type="ECO:0000256" key="1">
    <source>
        <dbReference type="ARBA" id="ARBA00022679"/>
    </source>
</evidence>
<feature type="domain" description="Phospholipid/glycerol acyltransferase" evidence="3">
    <location>
        <begin position="36"/>
        <end position="156"/>
    </location>
</feature>
<evidence type="ECO:0000256" key="2">
    <source>
        <dbReference type="ARBA" id="ARBA00023315"/>
    </source>
</evidence>
<keyword evidence="5" id="KW-1185">Reference proteome</keyword>
<dbReference type="AlphaFoldDB" id="A0A7H0H757"/>
<dbReference type="GO" id="GO:0006654">
    <property type="term" value="P:phosphatidic acid biosynthetic process"/>
    <property type="evidence" value="ECO:0007669"/>
    <property type="project" value="TreeGrafter"/>
</dbReference>
<dbReference type="PANTHER" id="PTHR10434:SF11">
    <property type="entry name" value="1-ACYL-SN-GLYCEROL-3-PHOSPHATE ACYLTRANSFERASE"/>
    <property type="match status" value="1"/>
</dbReference>
<name>A0A7H0H757_9ACTN</name>
<keyword evidence="2 4" id="KW-0012">Acyltransferase</keyword>
<dbReference type="SUPFAM" id="SSF69593">
    <property type="entry name" value="Glycerol-3-phosphate (1)-acyltransferase"/>
    <property type="match status" value="1"/>
</dbReference>
<dbReference type="EMBL" id="CP060789">
    <property type="protein sequence ID" value="QNP56373.1"/>
    <property type="molecule type" value="Genomic_DNA"/>
</dbReference>
<dbReference type="Pfam" id="PF01553">
    <property type="entry name" value="Acyltransferase"/>
    <property type="match status" value="1"/>
</dbReference>
<dbReference type="Proteomes" id="UP000516117">
    <property type="component" value="Chromosome"/>
</dbReference>
<dbReference type="PANTHER" id="PTHR10434">
    <property type="entry name" value="1-ACYL-SN-GLYCEROL-3-PHOSPHATE ACYLTRANSFERASE"/>
    <property type="match status" value="1"/>
</dbReference>
<sequence>MFWYRFFKFTVVRPMVRFGYGTRVFGAENFPREGGAILASNHIGALDSLVIPAMMPRPITFPAKAELFAPGGGLGHRFIAWFLKTIKMVPMDRSGGRASASALEAISDVLRDGQVVAIYPEGTRSPDGRLYKGKTGMARMALANDVPVIPVGISGSKSVKGPLGIPWARRPVVVIGKPMHFTAQAVTPGNSKVLRWVTDEVLAAIQQLTGQEYVDVYAARVKTGDLKDGGADAFVVPRPGGGAAPVIEGGGARASE</sequence>
<evidence type="ECO:0000313" key="5">
    <source>
        <dbReference type="Proteomes" id="UP000516117"/>
    </source>
</evidence>
<reference evidence="4 5" key="1">
    <citation type="submission" date="2020-08" db="EMBL/GenBank/DDBJ databases">
        <title>Genome sequence of Tessaracoccus defluvii JCM 17540T.</title>
        <authorList>
            <person name="Hyun D.-W."/>
            <person name="Bae J.-W."/>
        </authorList>
    </citation>
    <scope>NUCLEOTIDE SEQUENCE [LARGE SCALE GENOMIC DNA]</scope>
    <source>
        <strain evidence="4 5">JCM 17540</strain>
    </source>
</reference>